<dbReference type="RefSeq" id="XP_031854361.1">
    <property type="nucleotide sequence ID" value="XM_031998470.1"/>
</dbReference>
<evidence type="ECO:0000313" key="6">
    <source>
        <dbReference type="Proteomes" id="UP000398389"/>
    </source>
</evidence>
<dbReference type="Pfam" id="PF00076">
    <property type="entry name" value="RRM_1"/>
    <property type="match status" value="2"/>
</dbReference>
<keyword evidence="1 2" id="KW-0694">RNA-binding</keyword>
<dbReference type="InterPro" id="IPR012677">
    <property type="entry name" value="Nucleotide-bd_a/b_plait_sf"/>
</dbReference>
<dbReference type="EMBL" id="CABVLU010000003">
    <property type="protein sequence ID" value="VVT53797.1"/>
    <property type="molecule type" value="Genomic_DNA"/>
</dbReference>
<evidence type="ECO:0000256" key="3">
    <source>
        <dbReference type="SAM" id="MobiDB-lite"/>
    </source>
</evidence>
<dbReference type="GeneID" id="43582570"/>
<dbReference type="GO" id="GO:0005737">
    <property type="term" value="C:cytoplasm"/>
    <property type="evidence" value="ECO:0007669"/>
    <property type="project" value="TreeGrafter"/>
</dbReference>
<dbReference type="GO" id="GO:0003729">
    <property type="term" value="F:mRNA binding"/>
    <property type="evidence" value="ECO:0007669"/>
    <property type="project" value="TreeGrafter"/>
</dbReference>
<evidence type="ECO:0000313" key="5">
    <source>
        <dbReference type="EMBL" id="VVT53797.1"/>
    </source>
</evidence>
<name>A0A5E8BWD6_9ASCO</name>
<dbReference type="PANTHER" id="PTHR23003">
    <property type="entry name" value="RNA RECOGNITION MOTIF RRM DOMAIN CONTAINING PROTEIN"/>
    <property type="match status" value="1"/>
</dbReference>
<sequence length="235" mass="26013">MASETVYLKNLNERIKIDRLKTELQHRCAKYGTVLTIVARNTLRTRGQAFVVFSSAEEAAIAVKALHKGALFGKRMIAVLSRSRSFAAADALDPTGAEEYKASVREKRAKRKEEEEQERKQAKHAAEGAEGPLSKRRRTEETAGGRRGGAGGGGKERSMPPNKILFLQELPPGVQAAPLEAVYDKYPGFLEVRLMAVRRLGFVEFDTEEHAVVAREGTRSLVLEGYPVKVTYAKK</sequence>
<protein>
    <recommendedName>
        <fullName evidence="4">RRM domain-containing protein</fullName>
    </recommendedName>
</protein>
<feature type="compositionally biased region" description="Basic and acidic residues" evidence="3">
    <location>
        <begin position="100"/>
        <end position="127"/>
    </location>
</feature>
<dbReference type="GO" id="GO:0005634">
    <property type="term" value="C:nucleus"/>
    <property type="evidence" value="ECO:0007669"/>
    <property type="project" value="TreeGrafter"/>
</dbReference>
<accession>A0A5E8BWD6</accession>
<dbReference type="OrthoDB" id="266020at2759"/>
<dbReference type="CDD" id="cd12247">
    <property type="entry name" value="RRM2_U1A_like"/>
    <property type="match status" value="1"/>
</dbReference>
<feature type="domain" description="RRM" evidence="4">
    <location>
        <begin position="163"/>
        <end position="235"/>
    </location>
</feature>
<reference evidence="5 6" key="1">
    <citation type="submission" date="2019-09" db="EMBL/GenBank/DDBJ databases">
        <authorList>
            <person name="Brejova B."/>
        </authorList>
    </citation>
    <scope>NUCLEOTIDE SEQUENCE [LARGE SCALE GENOMIC DNA]</scope>
</reference>
<feature type="region of interest" description="Disordered" evidence="3">
    <location>
        <begin position="100"/>
        <end position="160"/>
    </location>
</feature>
<evidence type="ECO:0000256" key="1">
    <source>
        <dbReference type="ARBA" id="ARBA00022884"/>
    </source>
</evidence>
<dbReference type="Gene3D" id="3.30.70.330">
    <property type="match status" value="2"/>
</dbReference>
<dbReference type="PROSITE" id="PS50102">
    <property type="entry name" value="RRM"/>
    <property type="match status" value="2"/>
</dbReference>
<proteinExistence type="predicted"/>
<evidence type="ECO:0000256" key="2">
    <source>
        <dbReference type="PROSITE-ProRule" id="PRU00176"/>
    </source>
</evidence>
<evidence type="ECO:0000259" key="4">
    <source>
        <dbReference type="PROSITE" id="PS50102"/>
    </source>
</evidence>
<dbReference type="InterPro" id="IPR035979">
    <property type="entry name" value="RBD_domain_sf"/>
</dbReference>
<dbReference type="SMART" id="SM00360">
    <property type="entry name" value="RRM"/>
    <property type="match status" value="2"/>
</dbReference>
<dbReference type="InterPro" id="IPR050374">
    <property type="entry name" value="RRT5_SRSF_SR"/>
</dbReference>
<keyword evidence="6" id="KW-1185">Reference proteome</keyword>
<dbReference type="SUPFAM" id="SSF54928">
    <property type="entry name" value="RNA-binding domain, RBD"/>
    <property type="match status" value="1"/>
</dbReference>
<dbReference type="AlphaFoldDB" id="A0A5E8BWD6"/>
<dbReference type="Proteomes" id="UP000398389">
    <property type="component" value="Unassembled WGS sequence"/>
</dbReference>
<dbReference type="FunFam" id="3.30.70.330:FF:000029">
    <property type="entry name" value="U2 small nuclear ribonucleoprotein B"/>
    <property type="match status" value="1"/>
</dbReference>
<feature type="domain" description="RRM" evidence="4">
    <location>
        <begin position="4"/>
        <end position="83"/>
    </location>
</feature>
<organism evidence="5 6">
    <name type="scientific">Magnusiomyces paraingens</name>
    <dbReference type="NCBI Taxonomy" id="2606893"/>
    <lineage>
        <taxon>Eukaryota</taxon>
        <taxon>Fungi</taxon>
        <taxon>Dikarya</taxon>
        <taxon>Ascomycota</taxon>
        <taxon>Saccharomycotina</taxon>
        <taxon>Dipodascomycetes</taxon>
        <taxon>Dipodascales</taxon>
        <taxon>Dipodascaceae</taxon>
        <taxon>Magnusiomyces</taxon>
    </lineage>
</organism>
<dbReference type="InterPro" id="IPR000504">
    <property type="entry name" value="RRM_dom"/>
</dbReference>
<gene>
    <name evidence="5" type="ORF">SAPINGB_P003754</name>
</gene>